<proteinExistence type="predicted"/>
<feature type="region of interest" description="Disordered" evidence="1">
    <location>
        <begin position="25"/>
        <end position="47"/>
    </location>
</feature>
<keyword evidence="3" id="KW-1185">Reference proteome</keyword>
<dbReference type="AlphaFoldDB" id="A0A6I4MVH8"/>
<reference evidence="2" key="1">
    <citation type="submission" date="2019-12" db="EMBL/GenBank/DDBJ databases">
        <title>Actinomadura physcomitrii sp. nov., a novel actinomycete isolated from moss [Physcomitrium sphaericum (Ludw) Fuernr].</title>
        <authorList>
            <person name="Zhuang X."/>
        </authorList>
    </citation>
    <scope>NUCLEOTIDE SEQUENCE [LARGE SCALE GENOMIC DNA]</scope>
    <source>
        <strain evidence="2">LD22</strain>
    </source>
</reference>
<evidence type="ECO:0000313" key="3">
    <source>
        <dbReference type="Proteomes" id="UP000462055"/>
    </source>
</evidence>
<dbReference type="RefSeq" id="WP_160574003.1">
    <property type="nucleotide sequence ID" value="NZ_WBMS02000070.1"/>
</dbReference>
<feature type="compositionally biased region" description="Pro residues" evidence="1">
    <location>
        <begin position="35"/>
        <end position="47"/>
    </location>
</feature>
<evidence type="ECO:0000313" key="2">
    <source>
        <dbReference type="EMBL" id="MWA07311.1"/>
    </source>
</evidence>
<sequence length="47" mass="4957">MLLTSSKPDSRAALIATMRDLSLRQVAPEAEPSELSPPPPVRGSPVS</sequence>
<evidence type="ECO:0000256" key="1">
    <source>
        <dbReference type="SAM" id="MobiDB-lite"/>
    </source>
</evidence>
<dbReference type="EMBL" id="WBMS02000070">
    <property type="protein sequence ID" value="MWA07311.1"/>
    <property type="molecule type" value="Genomic_DNA"/>
</dbReference>
<dbReference type="Proteomes" id="UP000462055">
    <property type="component" value="Unassembled WGS sequence"/>
</dbReference>
<gene>
    <name evidence="2" type="ORF">F8568_044695</name>
</gene>
<name>A0A6I4MVH8_9ACTN</name>
<protein>
    <submittedName>
        <fullName evidence="2">Uncharacterized protein</fullName>
    </submittedName>
</protein>
<comment type="caution">
    <text evidence="2">The sequence shown here is derived from an EMBL/GenBank/DDBJ whole genome shotgun (WGS) entry which is preliminary data.</text>
</comment>
<accession>A0A6I4MVH8</accession>
<organism evidence="2 3">
    <name type="scientific">Actinomadura physcomitrii</name>
    <dbReference type="NCBI Taxonomy" id="2650748"/>
    <lineage>
        <taxon>Bacteria</taxon>
        <taxon>Bacillati</taxon>
        <taxon>Actinomycetota</taxon>
        <taxon>Actinomycetes</taxon>
        <taxon>Streptosporangiales</taxon>
        <taxon>Thermomonosporaceae</taxon>
        <taxon>Actinomadura</taxon>
    </lineage>
</organism>